<name>A0AAD5MH70_PARTN</name>
<reference evidence="5" key="1">
    <citation type="submission" date="2021-06" db="EMBL/GenBank/DDBJ databases">
        <title>Parelaphostrongylus tenuis whole genome reference sequence.</title>
        <authorList>
            <person name="Garwood T.J."/>
            <person name="Larsen P.A."/>
            <person name="Fountain-Jones N.M."/>
            <person name="Garbe J.R."/>
            <person name="Macchietto M.G."/>
            <person name="Kania S.A."/>
            <person name="Gerhold R.W."/>
            <person name="Richards J.E."/>
            <person name="Wolf T.M."/>
        </authorList>
    </citation>
    <scope>NUCLEOTIDE SEQUENCE</scope>
    <source>
        <strain evidence="5">MNPRO001-30</strain>
        <tissue evidence="5">Meninges</tissue>
    </source>
</reference>
<dbReference type="InterPro" id="IPR057139">
    <property type="entry name" value="OB_DEPS-1_1st"/>
</dbReference>
<evidence type="ECO:0000259" key="2">
    <source>
        <dbReference type="Pfam" id="PF24341"/>
    </source>
</evidence>
<dbReference type="Proteomes" id="UP001196413">
    <property type="component" value="Unassembled WGS sequence"/>
</dbReference>
<evidence type="ECO:0000259" key="3">
    <source>
        <dbReference type="Pfam" id="PF24342"/>
    </source>
</evidence>
<feature type="domain" description="P-granule-associated protein DEPS-1 second OB-fold" evidence="3">
    <location>
        <begin position="96"/>
        <end position="172"/>
    </location>
</feature>
<dbReference type="EMBL" id="JAHQIW010000607">
    <property type="protein sequence ID" value="KAJ1349116.1"/>
    <property type="molecule type" value="Genomic_DNA"/>
</dbReference>
<protein>
    <submittedName>
        <fullName evidence="5">Uncharacterized protein</fullName>
    </submittedName>
</protein>
<keyword evidence="6" id="KW-1185">Reference proteome</keyword>
<evidence type="ECO:0000313" key="5">
    <source>
        <dbReference type="EMBL" id="KAJ1349116.1"/>
    </source>
</evidence>
<evidence type="ECO:0000259" key="4">
    <source>
        <dbReference type="Pfam" id="PF24343"/>
    </source>
</evidence>
<comment type="caution">
    <text evidence="5">The sequence shown here is derived from an EMBL/GenBank/DDBJ whole genome shotgun (WGS) entry which is preliminary data.</text>
</comment>
<dbReference type="InterPro" id="IPR057143">
    <property type="entry name" value="OB_DEPS-1_2nd"/>
</dbReference>
<feature type="domain" description="P-granule-associated protein DEPS-1 third OB-fold" evidence="1">
    <location>
        <begin position="220"/>
        <end position="282"/>
    </location>
</feature>
<dbReference type="InterPro" id="IPR057147">
    <property type="entry name" value="OB_DEPS-1_3rd"/>
</dbReference>
<evidence type="ECO:0000259" key="1">
    <source>
        <dbReference type="Pfam" id="PF24339"/>
    </source>
</evidence>
<dbReference type="AlphaFoldDB" id="A0AAD5MH70"/>
<dbReference type="Pfam" id="PF24341">
    <property type="entry name" value="OB_DEPS-1_6th"/>
    <property type="match status" value="1"/>
</dbReference>
<evidence type="ECO:0000313" key="6">
    <source>
        <dbReference type="Proteomes" id="UP001196413"/>
    </source>
</evidence>
<dbReference type="Pfam" id="PF24343">
    <property type="entry name" value="OB_DEPS-1_1st"/>
    <property type="match status" value="1"/>
</dbReference>
<organism evidence="5 6">
    <name type="scientific">Parelaphostrongylus tenuis</name>
    <name type="common">Meningeal worm</name>
    <dbReference type="NCBI Taxonomy" id="148309"/>
    <lineage>
        <taxon>Eukaryota</taxon>
        <taxon>Metazoa</taxon>
        <taxon>Ecdysozoa</taxon>
        <taxon>Nematoda</taxon>
        <taxon>Chromadorea</taxon>
        <taxon>Rhabditida</taxon>
        <taxon>Rhabditina</taxon>
        <taxon>Rhabditomorpha</taxon>
        <taxon>Strongyloidea</taxon>
        <taxon>Metastrongylidae</taxon>
        <taxon>Parelaphostrongylus</taxon>
    </lineage>
</organism>
<accession>A0AAD5MH70</accession>
<sequence length="656" mass="73944">MHCGIVITDTQYMEELVRNYVLELIDDQVNGCHYGLARVGHAAFRFELNGPMSEVALKNMKRRAEQPLLFGDGIKWKGEDVMNRLILKIQRVPQIFPPRVHDGKSQILVTGVVSPTERYHFWTQYFQNIRIDEKSSQCVLPNFAVSAWLSVSVDTGGKLSIEFDSFEKVEPENSSMVASAPWNRDNSKYTTLTVSSIDDGLVNHIVVPESHSQKTKWQPELFNYEGLYTGNRLIFCKDLFAYEIVIVLFKQSKNDQPLAIGHSCVFSAVWNGYEKKFIVTSYSVKSLKTQLNPSGLLRVSVKAEEKYPGVFKSPVFGLIDDPRGVLSLYHLSDYKNSSVVVTLEDQPSKSRFRFRIVDVQPDKAPKLQKWMENSEITVEKADGIVLDLSTVYSRAHGDIFFYLPEELRGNACPGKLVKFSAGYHNDTKRFTITELSFLSENVEIVSVEKRLLPSATDDIQRAFQISAIRSIVFDRFLEHEIFGLIDMGEHVLPTSKNSSSIVVWVMKSPLDVSQGTRSARSPFVVVSIGNQEPDEVALLDERLAEEDTAAVHPVETEATISVSEPSEEPFDAVRALQKVSNMESDTLMKKAMKHMGLTEDKDLSAHLITCTSTNCVANCPTLKMIMTIMDTVPEFADLLADENPSLYKRCLNLMFN</sequence>
<gene>
    <name evidence="5" type="ORF">KIN20_004567</name>
</gene>
<dbReference type="InterPro" id="IPR057144">
    <property type="entry name" value="OB_DEPS-1_6th"/>
</dbReference>
<dbReference type="Pfam" id="PF24339">
    <property type="entry name" value="OB_DEPS-1_3rd"/>
    <property type="match status" value="1"/>
</dbReference>
<feature type="domain" description="P-granule-associated protein DEPS-1 first OB-fold" evidence="4">
    <location>
        <begin position="3"/>
        <end position="91"/>
    </location>
</feature>
<feature type="domain" description="P-granule-associated protein DEPS-1 sixth OB-fold" evidence="2">
    <location>
        <begin position="460"/>
        <end position="529"/>
    </location>
</feature>
<dbReference type="Pfam" id="PF24342">
    <property type="entry name" value="OB_DEPS-1_2nd"/>
    <property type="match status" value="1"/>
</dbReference>
<proteinExistence type="predicted"/>